<dbReference type="PANTHER" id="PTHR35910">
    <property type="entry name" value="2EXR DOMAIN-CONTAINING PROTEIN"/>
    <property type="match status" value="1"/>
</dbReference>
<dbReference type="InterPro" id="IPR045518">
    <property type="entry name" value="2EXR"/>
</dbReference>
<organism evidence="2 3">
    <name type="scientific">Oculimacula yallundae</name>
    <dbReference type="NCBI Taxonomy" id="86028"/>
    <lineage>
        <taxon>Eukaryota</taxon>
        <taxon>Fungi</taxon>
        <taxon>Dikarya</taxon>
        <taxon>Ascomycota</taxon>
        <taxon>Pezizomycotina</taxon>
        <taxon>Leotiomycetes</taxon>
        <taxon>Helotiales</taxon>
        <taxon>Ploettnerulaceae</taxon>
        <taxon>Oculimacula</taxon>
    </lineage>
</organism>
<feature type="domain" description="2EXR" evidence="1">
    <location>
        <begin position="88"/>
        <end position="173"/>
    </location>
</feature>
<gene>
    <name evidence="2" type="ORF">VTL71DRAFT_13675</name>
</gene>
<protein>
    <recommendedName>
        <fullName evidence="1">2EXR domain-containing protein</fullName>
    </recommendedName>
</protein>
<keyword evidence="3" id="KW-1185">Reference proteome</keyword>
<evidence type="ECO:0000313" key="2">
    <source>
        <dbReference type="EMBL" id="KAL2070649.1"/>
    </source>
</evidence>
<reference evidence="2 3" key="1">
    <citation type="journal article" date="2024" name="Commun. Biol.">
        <title>Comparative genomic analysis of thermophilic fungi reveals convergent evolutionary adaptations and gene losses.</title>
        <authorList>
            <person name="Steindorff A.S."/>
            <person name="Aguilar-Pontes M.V."/>
            <person name="Robinson A.J."/>
            <person name="Andreopoulos B."/>
            <person name="LaButti K."/>
            <person name="Kuo A."/>
            <person name="Mondo S."/>
            <person name="Riley R."/>
            <person name="Otillar R."/>
            <person name="Haridas S."/>
            <person name="Lipzen A."/>
            <person name="Grimwood J."/>
            <person name="Schmutz J."/>
            <person name="Clum A."/>
            <person name="Reid I.D."/>
            <person name="Moisan M.C."/>
            <person name="Butler G."/>
            <person name="Nguyen T.T.M."/>
            <person name="Dewar K."/>
            <person name="Conant G."/>
            <person name="Drula E."/>
            <person name="Henrissat B."/>
            <person name="Hansel C."/>
            <person name="Singer S."/>
            <person name="Hutchinson M.I."/>
            <person name="de Vries R.P."/>
            <person name="Natvig D.O."/>
            <person name="Powell A.J."/>
            <person name="Tsang A."/>
            <person name="Grigoriev I.V."/>
        </authorList>
    </citation>
    <scope>NUCLEOTIDE SEQUENCE [LARGE SCALE GENOMIC DNA]</scope>
    <source>
        <strain evidence="2 3">CBS 494.80</strain>
    </source>
</reference>
<dbReference type="EMBL" id="JAZHXI010000006">
    <property type="protein sequence ID" value="KAL2070649.1"/>
    <property type="molecule type" value="Genomic_DNA"/>
</dbReference>
<proteinExistence type="predicted"/>
<accession>A0ABR4CLL4</accession>
<dbReference type="Pfam" id="PF20150">
    <property type="entry name" value="2EXR"/>
    <property type="match status" value="1"/>
</dbReference>
<evidence type="ECO:0000313" key="3">
    <source>
        <dbReference type="Proteomes" id="UP001595075"/>
    </source>
</evidence>
<dbReference type="Proteomes" id="UP001595075">
    <property type="component" value="Unassembled WGS sequence"/>
</dbReference>
<sequence>MASQLELYDLRPRTPVYFSDTHCPTFLSMSSSEANKSLVKKLSEYVRERAGNIHNYKYKKKNQSTVTVVSKNSIDTIAFINDTVHTTFPLFPEFPKELRLMIFEASIIPRNLMANGDIYSSQKDDPESFTVPALCHVNRESRSLAKKNLRLCTAQFTGPNDVSPPKAIRFSFSLSIDTFFCFSHTGQDLLRLSVDPRGETSSNFRYTPLRQIPKFLQSWVRRVVIMDQFHYLLGEANGRNTKGWSDEAIKARLFEYLSTNFGALEHILVINSIKAPCTDATRPCTEQLSQVVHTEGKWALLEEVKKEHPEWKGPKVFLGKITLENTQTFSW</sequence>
<comment type="caution">
    <text evidence="2">The sequence shown here is derived from an EMBL/GenBank/DDBJ whole genome shotgun (WGS) entry which is preliminary data.</text>
</comment>
<dbReference type="PANTHER" id="PTHR35910:SF1">
    <property type="entry name" value="2EXR DOMAIN-CONTAINING PROTEIN"/>
    <property type="match status" value="1"/>
</dbReference>
<evidence type="ECO:0000259" key="1">
    <source>
        <dbReference type="Pfam" id="PF20150"/>
    </source>
</evidence>
<name>A0ABR4CLL4_9HELO</name>